<reference evidence="3 4" key="1">
    <citation type="journal article" date="2013" name="Antonie Van Leeuwenhoek">
        <title>Dongia rigui sp. nov., isolated from freshwater of a large wetland in Korea.</title>
        <authorList>
            <person name="Baik K.S."/>
            <person name="Hwang Y.M."/>
            <person name="Choi J.S."/>
            <person name="Kwon J."/>
            <person name="Seong C.N."/>
        </authorList>
    </citation>
    <scope>NUCLEOTIDE SEQUENCE [LARGE SCALE GENOMIC DNA]</scope>
    <source>
        <strain evidence="3 4">04SU4-P</strain>
    </source>
</reference>
<evidence type="ECO:0000256" key="1">
    <source>
        <dbReference type="ARBA" id="ARBA00022801"/>
    </source>
</evidence>
<dbReference type="InterPro" id="IPR036380">
    <property type="entry name" value="Isochorismatase-like_sf"/>
</dbReference>
<dbReference type="EC" id="3.-.-.-" evidence="3"/>
<dbReference type="Gene3D" id="3.40.50.850">
    <property type="entry name" value="Isochorismatase-like"/>
    <property type="match status" value="1"/>
</dbReference>
<evidence type="ECO:0000313" key="3">
    <source>
        <dbReference type="EMBL" id="MDY0871396.1"/>
    </source>
</evidence>
<proteinExistence type="predicted"/>
<dbReference type="PANTHER" id="PTHR43540">
    <property type="entry name" value="PEROXYUREIDOACRYLATE/UREIDOACRYLATE AMIDOHYDROLASE-RELATED"/>
    <property type="match status" value="1"/>
</dbReference>
<gene>
    <name evidence="3" type="ORF">SMD31_05665</name>
</gene>
<dbReference type="SUPFAM" id="SSF52499">
    <property type="entry name" value="Isochorismatase-like hydrolases"/>
    <property type="match status" value="1"/>
</dbReference>
<comment type="caution">
    <text evidence="3">The sequence shown here is derived from an EMBL/GenBank/DDBJ whole genome shotgun (WGS) entry which is preliminary data.</text>
</comment>
<dbReference type="Pfam" id="PF00857">
    <property type="entry name" value="Isochorismatase"/>
    <property type="match status" value="1"/>
</dbReference>
<protein>
    <submittedName>
        <fullName evidence="3">Cysteine hydrolase family protein</fullName>
        <ecNumber evidence="3">3.-.-.-</ecNumber>
    </submittedName>
</protein>
<organism evidence="3 4">
    <name type="scientific">Dongia rigui</name>
    <dbReference type="NCBI Taxonomy" id="940149"/>
    <lineage>
        <taxon>Bacteria</taxon>
        <taxon>Pseudomonadati</taxon>
        <taxon>Pseudomonadota</taxon>
        <taxon>Alphaproteobacteria</taxon>
        <taxon>Rhodospirillales</taxon>
        <taxon>Dongiaceae</taxon>
        <taxon>Dongia</taxon>
    </lineage>
</organism>
<dbReference type="Proteomes" id="UP001271769">
    <property type="component" value="Unassembled WGS sequence"/>
</dbReference>
<dbReference type="CDD" id="cd01014">
    <property type="entry name" value="nicotinamidase_related"/>
    <property type="match status" value="1"/>
</dbReference>
<dbReference type="PANTHER" id="PTHR43540:SF14">
    <property type="entry name" value="ISOCHORISMATASE"/>
    <property type="match status" value="1"/>
</dbReference>
<evidence type="ECO:0000313" key="4">
    <source>
        <dbReference type="Proteomes" id="UP001271769"/>
    </source>
</evidence>
<dbReference type="EMBL" id="JAXCLX010000001">
    <property type="protein sequence ID" value="MDY0871396.1"/>
    <property type="molecule type" value="Genomic_DNA"/>
</dbReference>
<dbReference type="InterPro" id="IPR050272">
    <property type="entry name" value="Isochorismatase-like_hydrls"/>
</dbReference>
<evidence type="ECO:0000259" key="2">
    <source>
        <dbReference type="Pfam" id="PF00857"/>
    </source>
</evidence>
<keyword evidence="1 3" id="KW-0378">Hydrolase</keyword>
<keyword evidence="4" id="KW-1185">Reference proteome</keyword>
<dbReference type="InterPro" id="IPR000868">
    <property type="entry name" value="Isochorismatase-like_dom"/>
</dbReference>
<accession>A0ABU5DXU6</accession>
<sequence length="185" mass="19987">MTTALLIIDVQKAILAGAGAPDRQPVLDRALDVVVGRLHDLQEKARKAGVPVVVVQHNDQGDHRLAKGLPGWELRPEIAPLPGEALVHKTACDSFYETSLQDELQKRGITHLVVGGCMTQYCVDTTTRRAVTMGYDVTLISDGHMTGDRGALTYDQIIAHHNMLLDGFDAGPKAVSVKKAAEIAF</sequence>
<name>A0ABU5DXU6_9PROT</name>
<feature type="domain" description="Isochorismatase-like" evidence="2">
    <location>
        <begin position="3"/>
        <end position="148"/>
    </location>
</feature>
<dbReference type="GO" id="GO:0016787">
    <property type="term" value="F:hydrolase activity"/>
    <property type="evidence" value="ECO:0007669"/>
    <property type="project" value="UniProtKB-KW"/>
</dbReference>
<dbReference type="RefSeq" id="WP_320499826.1">
    <property type="nucleotide sequence ID" value="NZ_JAXCLX010000001.1"/>
</dbReference>